<comment type="subunit">
    <text evidence="9 10">Homodimer, forms a heterotetramer with a Cas2 homodimer.</text>
</comment>
<dbReference type="RefSeq" id="WP_136079704.1">
    <property type="nucleotide sequence ID" value="NZ_CAAHFG010000001.1"/>
</dbReference>
<evidence type="ECO:0000256" key="3">
    <source>
        <dbReference type="ARBA" id="ARBA00022759"/>
    </source>
</evidence>
<evidence type="ECO:0000313" key="12">
    <source>
        <dbReference type="Proteomes" id="UP000366872"/>
    </source>
</evidence>
<dbReference type="InterPro" id="IPR042211">
    <property type="entry name" value="CRISPR-assoc_Cas1_N"/>
</dbReference>
<keyword evidence="6 10" id="KW-0051">Antiviral defense</keyword>
<comment type="similarity">
    <text evidence="10">Belongs to the CRISPR-associated endonuclease Cas1 family.</text>
</comment>
<evidence type="ECO:0000256" key="8">
    <source>
        <dbReference type="ARBA" id="ARBA00023211"/>
    </source>
</evidence>
<feature type="binding site" evidence="10">
    <location>
        <position position="231"/>
    </location>
    <ligand>
        <name>Mn(2+)</name>
        <dbReference type="ChEBI" id="CHEBI:29035"/>
    </ligand>
</feature>
<dbReference type="GO" id="GO:0043571">
    <property type="term" value="P:maintenance of CRISPR repeat elements"/>
    <property type="evidence" value="ECO:0007669"/>
    <property type="project" value="UniProtKB-UniRule"/>
</dbReference>
<evidence type="ECO:0000256" key="4">
    <source>
        <dbReference type="ARBA" id="ARBA00022801"/>
    </source>
</evidence>
<dbReference type="GO" id="GO:0016787">
    <property type="term" value="F:hydrolase activity"/>
    <property type="evidence" value="ECO:0007669"/>
    <property type="project" value="UniProtKB-KW"/>
</dbReference>
<dbReference type="Gene3D" id="3.100.10.20">
    <property type="entry name" value="CRISPR-associated endonuclease Cas1, N-terminal domain"/>
    <property type="match status" value="1"/>
</dbReference>
<keyword evidence="4 10" id="KW-0378">Hydrolase</keyword>
<keyword evidence="7 10" id="KW-0238">DNA-binding</keyword>
<dbReference type="PANTHER" id="PTHR34353:SF2">
    <property type="entry name" value="CRISPR-ASSOCIATED ENDONUCLEASE CAS1 1"/>
    <property type="match status" value="1"/>
</dbReference>
<dbReference type="InterPro" id="IPR002729">
    <property type="entry name" value="CRISPR-assoc_Cas1"/>
</dbReference>
<evidence type="ECO:0000256" key="10">
    <source>
        <dbReference type="HAMAP-Rule" id="MF_01470"/>
    </source>
</evidence>
<gene>
    <name evidence="11" type="primary">cas1_1</name>
    <name evidence="10" type="synonym">cas1</name>
    <name evidence="11" type="ORF">PDESU_02762</name>
</gene>
<evidence type="ECO:0000256" key="5">
    <source>
        <dbReference type="ARBA" id="ARBA00022842"/>
    </source>
</evidence>
<feature type="binding site" evidence="10">
    <location>
        <position position="246"/>
    </location>
    <ligand>
        <name>Mn(2+)</name>
        <dbReference type="ChEBI" id="CHEBI:29035"/>
    </ligand>
</feature>
<keyword evidence="3 10" id="KW-0255">Endonuclease</keyword>
<sequence length="340" mass="38084">MKKHLNTLYVTTQNAYLHKEGQSVVVNVEKETRLRVPVHTLDGIVCFGAVSMSPFLMHHCAESNVAVSFLSQYGKFLARIQGPVSGNVLLRRGQYRIADDPDATAAIARNMLVGKLANARAVLRRALRDHGENDPLKKAESRLTQYLRRLETPMPIDELRGNEGEAAASYFAAFPQLVTVNEEAFAFTGRNRRPPTDPVNAMLSFAYTLLVHDCRSALEGVGLDPQVGYLHALRPGRPSLALDLMEEFRALLADRLVLSLINRRQIQPKDFNDSAGGAVAMTDSARKTLLATWQKRKQEEITHPYLEEKCKVGLLPHLQAQLLARHLRGDLEAYPPFIWR</sequence>
<evidence type="ECO:0000313" key="11">
    <source>
        <dbReference type="EMBL" id="VGO14203.1"/>
    </source>
</evidence>
<keyword evidence="5 10" id="KW-0460">Magnesium</keyword>
<dbReference type="EC" id="3.1.-.-" evidence="10"/>
<evidence type="ECO:0000256" key="1">
    <source>
        <dbReference type="ARBA" id="ARBA00022722"/>
    </source>
</evidence>
<comment type="function">
    <text evidence="10">CRISPR (clustered regularly interspaced short palindromic repeat), is an adaptive immune system that provides protection against mobile genetic elements (viruses, transposable elements and conjugative plasmids). CRISPR clusters contain spacers, sequences complementary to antecedent mobile elements, and target invading nucleic acids. CRISPR clusters are transcribed and processed into CRISPR RNA (crRNA). Acts as a dsDNA endonuclease. Involved in the integration of spacer DNA into the CRISPR cassette.</text>
</comment>
<dbReference type="GO" id="GO:0004520">
    <property type="term" value="F:DNA endonuclease activity"/>
    <property type="evidence" value="ECO:0007669"/>
    <property type="project" value="InterPro"/>
</dbReference>
<dbReference type="CDD" id="cd09721">
    <property type="entry name" value="Cas1_I-C"/>
    <property type="match status" value="1"/>
</dbReference>
<evidence type="ECO:0000256" key="2">
    <source>
        <dbReference type="ARBA" id="ARBA00022723"/>
    </source>
</evidence>
<proteinExistence type="inferred from homology"/>
<dbReference type="InterPro" id="IPR019856">
    <property type="entry name" value="CRISPR-assoc_Cas1_DVULG"/>
</dbReference>
<dbReference type="NCBIfam" id="TIGR00287">
    <property type="entry name" value="cas1"/>
    <property type="match status" value="1"/>
</dbReference>
<keyword evidence="12" id="KW-1185">Reference proteome</keyword>
<dbReference type="InterPro" id="IPR042206">
    <property type="entry name" value="CRISPR-assoc_Cas1_C"/>
</dbReference>
<dbReference type="GO" id="GO:0003677">
    <property type="term" value="F:DNA binding"/>
    <property type="evidence" value="ECO:0007669"/>
    <property type="project" value="UniProtKB-KW"/>
</dbReference>
<evidence type="ECO:0000256" key="7">
    <source>
        <dbReference type="ARBA" id="ARBA00023125"/>
    </source>
</evidence>
<dbReference type="InterPro" id="IPR050646">
    <property type="entry name" value="Cas1"/>
</dbReference>
<name>A0A6C2U2S6_PONDE</name>
<protein>
    <recommendedName>
        <fullName evidence="10">CRISPR-associated endonuclease Cas1</fullName>
        <ecNumber evidence="10">3.1.-.-</ecNumber>
    </recommendedName>
</protein>
<comment type="cofactor">
    <cofactor evidence="10">
        <name>Mg(2+)</name>
        <dbReference type="ChEBI" id="CHEBI:18420"/>
    </cofactor>
    <cofactor evidence="10">
        <name>Mn(2+)</name>
        <dbReference type="ChEBI" id="CHEBI:29035"/>
    </cofactor>
</comment>
<accession>A0A6C2U2S6</accession>
<reference evidence="11 12" key="1">
    <citation type="submission" date="2019-04" db="EMBL/GenBank/DDBJ databases">
        <authorList>
            <person name="Van Vliet M D."/>
        </authorList>
    </citation>
    <scope>NUCLEOTIDE SEQUENCE [LARGE SCALE GENOMIC DNA]</scope>
    <source>
        <strain evidence="11 12">F1</strain>
    </source>
</reference>
<dbReference type="Gene3D" id="1.20.120.920">
    <property type="entry name" value="CRISPR-associated endonuclease Cas1, C-terminal domain"/>
    <property type="match status" value="1"/>
</dbReference>
<evidence type="ECO:0000256" key="6">
    <source>
        <dbReference type="ARBA" id="ARBA00023118"/>
    </source>
</evidence>
<dbReference type="PANTHER" id="PTHR34353">
    <property type="entry name" value="CRISPR-ASSOCIATED ENDONUCLEASE CAS1 1"/>
    <property type="match status" value="1"/>
</dbReference>
<dbReference type="HAMAP" id="MF_01470">
    <property type="entry name" value="Cas1"/>
    <property type="match status" value="1"/>
</dbReference>
<dbReference type="AlphaFoldDB" id="A0A6C2U2S6"/>
<keyword evidence="2 10" id="KW-0479">Metal-binding</keyword>
<dbReference type="GO" id="GO:0046872">
    <property type="term" value="F:metal ion binding"/>
    <property type="evidence" value="ECO:0007669"/>
    <property type="project" value="UniProtKB-UniRule"/>
</dbReference>
<feature type="binding site" evidence="10">
    <location>
        <position position="163"/>
    </location>
    <ligand>
        <name>Mn(2+)</name>
        <dbReference type="ChEBI" id="CHEBI:29035"/>
    </ligand>
</feature>
<dbReference type="Pfam" id="PF01867">
    <property type="entry name" value="Cas_Cas1"/>
    <property type="match status" value="1"/>
</dbReference>
<keyword evidence="8 10" id="KW-0464">Manganese</keyword>
<evidence type="ECO:0000256" key="9">
    <source>
        <dbReference type="ARBA" id="ARBA00038592"/>
    </source>
</evidence>
<dbReference type="NCBIfam" id="TIGR03640">
    <property type="entry name" value="cas1_DVULG"/>
    <property type="match status" value="1"/>
</dbReference>
<keyword evidence="1 10" id="KW-0540">Nuclease</keyword>
<dbReference type="GO" id="GO:0051607">
    <property type="term" value="P:defense response to virus"/>
    <property type="evidence" value="ECO:0007669"/>
    <property type="project" value="UniProtKB-UniRule"/>
</dbReference>
<dbReference type="EMBL" id="CAAHFG010000001">
    <property type="protein sequence ID" value="VGO14203.1"/>
    <property type="molecule type" value="Genomic_DNA"/>
</dbReference>
<organism evidence="11 12">
    <name type="scientific">Pontiella desulfatans</name>
    <dbReference type="NCBI Taxonomy" id="2750659"/>
    <lineage>
        <taxon>Bacteria</taxon>
        <taxon>Pseudomonadati</taxon>
        <taxon>Kiritimatiellota</taxon>
        <taxon>Kiritimatiellia</taxon>
        <taxon>Kiritimatiellales</taxon>
        <taxon>Pontiellaceae</taxon>
        <taxon>Pontiella</taxon>
    </lineage>
</organism>
<dbReference type="Proteomes" id="UP000366872">
    <property type="component" value="Unassembled WGS sequence"/>
</dbReference>